<dbReference type="Pfam" id="PF10648">
    <property type="entry name" value="Gmad2"/>
    <property type="match status" value="1"/>
</dbReference>
<gene>
    <name evidence="3" type="ORF">DDE18_03785</name>
</gene>
<accession>A0A2T8FGA4</accession>
<dbReference type="CDD" id="cd00118">
    <property type="entry name" value="LysM"/>
    <property type="match status" value="1"/>
</dbReference>
<dbReference type="InterPro" id="IPR036779">
    <property type="entry name" value="LysM_dom_sf"/>
</dbReference>
<dbReference type="OrthoDB" id="1404170at2"/>
<name>A0A2T8FGA4_9ACTN</name>
<reference evidence="3 4" key="1">
    <citation type="submission" date="2018-04" db="EMBL/GenBank/DDBJ databases">
        <title>Genome of Nocardioides gansuensis WSJ-1.</title>
        <authorList>
            <person name="Wu S."/>
            <person name="Wang G."/>
        </authorList>
    </citation>
    <scope>NUCLEOTIDE SEQUENCE [LARGE SCALE GENOMIC DNA]</scope>
    <source>
        <strain evidence="3 4">WSJ-1</strain>
    </source>
</reference>
<dbReference type="Gene3D" id="3.10.350.10">
    <property type="entry name" value="LysM domain"/>
    <property type="match status" value="1"/>
</dbReference>
<keyword evidence="4" id="KW-1185">Reference proteome</keyword>
<dbReference type="SUPFAM" id="SSF54106">
    <property type="entry name" value="LysM domain"/>
    <property type="match status" value="1"/>
</dbReference>
<dbReference type="InterPro" id="IPR018392">
    <property type="entry name" value="LysM"/>
</dbReference>
<evidence type="ECO:0000313" key="4">
    <source>
        <dbReference type="Proteomes" id="UP000246018"/>
    </source>
</evidence>
<proteinExistence type="predicted"/>
<organism evidence="3 4">
    <name type="scientific">Nocardioides gansuensis</name>
    <dbReference type="NCBI Taxonomy" id="2138300"/>
    <lineage>
        <taxon>Bacteria</taxon>
        <taxon>Bacillati</taxon>
        <taxon>Actinomycetota</taxon>
        <taxon>Actinomycetes</taxon>
        <taxon>Propionibacteriales</taxon>
        <taxon>Nocardioidaceae</taxon>
        <taxon>Nocardioides</taxon>
    </lineage>
</organism>
<feature type="compositionally biased region" description="Polar residues" evidence="1">
    <location>
        <begin position="46"/>
        <end position="59"/>
    </location>
</feature>
<evidence type="ECO:0000259" key="2">
    <source>
        <dbReference type="PROSITE" id="PS51782"/>
    </source>
</evidence>
<dbReference type="InterPro" id="IPR018911">
    <property type="entry name" value="Gmad2_Ig-like_dom"/>
</dbReference>
<comment type="caution">
    <text evidence="3">The sequence shown here is derived from an EMBL/GenBank/DDBJ whole genome shotgun (WGS) entry which is preliminary data.</text>
</comment>
<evidence type="ECO:0000256" key="1">
    <source>
        <dbReference type="SAM" id="MobiDB-lite"/>
    </source>
</evidence>
<feature type="domain" description="LysM" evidence="2">
    <location>
        <begin position="183"/>
        <end position="232"/>
    </location>
</feature>
<dbReference type="EMBL" id="QDGZ01000001">
    <property type="protein sequence ID" value="PVG84729.1"/>
    <property type="molecule type" value="Genomic_DNA"/>
</dbReference>
<dbReference type="AlphaFoldDB" id="A0A2T8FGA4"/>
<evidence type="ECO:0000313" key="3">
    <source>
        <dbReference type="EMBL" id="PVG84729.1"/>
    </source>
</evidence>
<dbReference type="Proteomes" id="UP000246018">
    <property type="component" value="Unassembled WGS sequence"/>
</dbReference>
<dbReference type="PROSITE" id="PS51782">
    <property type="entry name" value="LYSM"/>
    <property type="match status" value="1"/>
</dbReference>
<dbReference type="Pfam" id="PF01476">
    <property type="entry name" value="LysM"/>
    <property type="match status" value="1"/>
</dbReference>
<protein>
    <recommendedName>
        <fullName evidence="2">LysM domain-containing protein</fullName>
    </recommendedName>
</protein>
<sequence>MLKVEQIPGTLASDISLRRPRDRLGVAHSAGKDSGTQGRRVRLKTSARSGSYTRQTGTGPISGGELMGLITDVRVRQPAKHDLVGRRFVVTGIGNGFEGTIGIRVLDARGRVLVTDFAQSSGGMAGIGEFSTRITVPDPPRDGSRLTLQVFGDNPGLPDEGPSPGFNLREVEIIMFADLQGWLLYRVEPGDTLSGIVRKVKDFGRVTARQIVAANPRIADPDHIEVGWRLRIPLRG</sequence>
<dbReference type="SMART" id="SM00257">
    <property type="entry name" value="LysM"/>
    <property type="match status" value="1"/>
</dbReference>
<feature type="region of interest" description="Disordered" evidence="1">
    <location>
        <begin position="25"/>
        <end position="61"/>
    </location>
</feature>